<organism evidence="1">
    <name type="scientific">Rhizophora mucronata</name>
    <name type="common">Asiatic mangrove</name>
    <dbReference type="NCBI Taxonomy" id="61149"/>
    <lineage>
        <taxon>Eukaryota</taxon>
        <taxon>Viridiplantae</taxon>
        <taxon>Streptophyta</taxon>
        <taxon>Embryophyta</taxon>
        <taxon>Tracheophyta</taxon>
        <taxon>Spermatophyta</taxon>
        <taxon>Magnoliopsida</taxon>
        <taxon>eudicotyledons</taxon>
        <taxon>Gunneridae</taxon>
        <taxon>Pentapetalae</taxon>
        <taxon>rosids</taxon>
        <taxon>fabids</taxon>
        <taxon>Malpighiales</taxon>
        <taxon>Rhizophoraceae</taxon>
        <taxon>Rhizophora</taxon>
    </lineage>
</organism>
<name>A0A2P2PBA4_RHIMU</name>
<dbReference type="AlphaFoldDB" id="A0A2P2PBA4"/>
<proteinExistence type="predicted"/>
<protein>
    <submittedName>
        <fullName evidence="1">Uncharacterized protein</fullName>
    </submittedName>
</protein>
<reference evidence="1" key="1">
    <citation type="submission" date="2018-02" db="EMBL/GenBank/DDBJ databases">
        <title>Rhizophora mucronata_Transcriptome.</title>
        <authorList>
            <person name="Meera S.P."/>
            <person name="Sreeshan A."/>
            <person name="Augustine A."/>
        </authorList>
    </citation>
    <scope>NUCLEOTIDE SEQUENCE</scope>
    <source>
        <tissue evidence="1">Leaf</tissue>
    </source>
</reference>
<dbReference type="EMBL" id="GGEC01071449">
    <property type="protein sequence ID" value="MBX51933.1"/>
    <property type="molecule type" value="Transcribed_RNA"/>
</dbReference>
<sequence length="40" mass="4707">MIFYLYFFCFMIIKNLFTLVVSKTNSPIAIALFFLAQCSF</sequence>
<evidence type="ECO:0000313" key="1">
    <source>
        <dbReference type="EMBL" id="MBX51933.1"/>
    </source>
</evidence>
<accession>A0A2P2PBA4</accession>